<dbReference type="InterPro" id="IPR010255">
    <property type="entry name" value="Haem_peroxidase_sf"/>
</dbReference>
<keyword evidence="2" id="KW-0964">Secreted</keyword>
<keyword evidence="5" id="KW-0349">Heme</keyword>
<dbReference type="GO" id="GO:0004601">
    <property type="term" value="F:peroxidase activity"/>
    <property type="evidence" value="ECO:0007669"/>
    <property type="project" value="UniProtKB-KW"/>
</dbReference>
<proteinExistence type="predicted"/>
<keyword evidence="8" id="KW-1185">Reference proteome</keyword>
<name>A0A8X6NP66_NEPPI</name>
<dbReference type="SUPFAM" id="SSF48113">
    <property type="entry name" value="Heme-dependent peroxidases"/>
    <property type="match status" value="1"/>
</dbReference>
<reference evidence="7" key="1">
    <citation type="submission" date="2020-08" db="EMBL/GenBank/DDBJ databases">
        <title>Multicomponent nature underlies the extraordinary mechanical properties of spider dragline silk.</title>
        <authorList>
            <person name="Kono N."/>
            <person name="Nakamura H."/>
            <person name="Mori M."/>
            <person name="Yoshida Y."/>
            <person name="Ohtoshi R."/>
            <person name="Malay A.D."/>
            <person name="Moran D.A.P."/>
            <person name="Tomita M."/>
            <person name="Numata K."/>
            <person name="Arakawa K."/>
        </authorList>
    </citation>
    <scope>NUCLEOTIDE SEQUENCE</scope>
</reference>
<dbReference type="PRINTS" id="PR00457">
    <property type="entry name" value="ANPEROXIDASE"/>
</dbReference>
<dbReference type="GO" id="GO:0005576">
    <property type="term" value="C:extracellular region"/>
    <property type="evidence" value="ECO:0007669"/>
    <property type="project" value="UniProtKB-SubCell"/>
</dbReference>
<evidence type="ECO:0000256" key="5">
    <source>
        <dbReference type="PIRSR" id="PIRSR619791-2"/>
    </source>
</evidence>
<evidence type="ECO:0000256" key="1">
    <source>
        <dbReference type="ARBA" id="ARBA00004613"/>
    </source>
</evidence>
<dbReference type="Proteomes" id="UP000887013">
    <property type="component" value="Unassembled WGS sequence"/>
</dbReference>
<evidence type="ECO:0000256" key="6">
    <source>
        <dbReference type="SAM" id="Phobius"/>
    </source>
</evidence>
<dbReference type="GO" id="GO:0006979">
    <property type="term" value="P:response to oxidative stress"/>
    <property type="evidence" value="ECO:0007669"/>
    <property type="project" value="InterPro"/>
</dbReference>
<dbReference type="PROSITE" id="PS50292">
    <property type="entry name" value="PEROXIDASE_3"/>
    <property type="match status" value="1"/>
</dbReference>
<sequence length="747" mass="85976">MDEVISKNNFRLPELPMIQRIIISETMKQNKLCSAAVYKLAIRMFLLTWIVLAIFITESVQYPEKPYTLYEIYVLQLTPRYYPNGDSEISAVEVESTFRQYRNVIDERYQLERRLADEGKIIKRTDKVTDLNLIRSSRNDPRIHFLESKQLIFGKVTDSLIQRHNLSQRDVGEKLPQQPLTGPYSTEAAENCTEPQFTGRCNPSSRYRTADGTCNNLQNPSWGSAGVCFRRLLQPNYIGTSGFRQSVRGGPLPRPRDLSLNIHSNLNRPTNYVNHMYMFFGQLLDHDLTQAPISTTVDNEAIQCCPPSEDSHPQCAPIIIRPNDPFYSQFGTTCMNFVRSAICATCRLGFRQQSNMITAFIDASFVYGNSLNQTNSLRNLDGSGRLQVQQSRYGELLPPSSDTRNDQCSFPDTNEICFQAGDARVNQHPSLTSLHTIFLRYHNLLADELKRINPRWNDERIFQEARKIVGALMQVITYKEYLPITLGSERMTFFKLWMSDWGYTNYDRNMNPSLYNEFSGATFRFGHSLINGIITQSPLNNTNGRRMLRDSFFQPFELYSGLLDPLMSGVTRSPSQWFDRHLVPDVTNYLYRVRGDPAGLDLASINIQRGRDHGLPSYTQMVHFCSDNVYKINKFSDLVDNKIISYKNVQLLQNNYRHVNDIDLWTGCLSETPNENAVIGPTATCVIGLQFNRLKFGDRFYFEHQNEVPSFSYQQIQELRKMSLAKLMCLTTNIRQIPLNAMLFNSQ</sequence>
<keyword evidence="6" id="KW-1133">Transmembrane helix</keyword>
<feature type="binding site" description="axial binding residue" evidence="5">
    <location>
        <position position="527"/>
    </location>
    <ligand>
        <name>heme b</name>
        <dbReference type="ChEBI" id="CHEBI:60344"/>
    </ligand>
    <ligandPart>
        <name>Fe</name>
        <dbReference type="ChEBI" id="CHEBI:18248"/>
    </ligandPart>
</feature>
<gene>
    <name evidence="7" type="primary">Pxt</name>
    <name evidence="7" type="ORF">NPIL_439391</name>
</gene>
<keyword evidence="3 7" id="KW-0560">Oxidoreductase</keyword>
<dbReference type="Pfam" id="PF03098">
    <property type="entry name" value="An_peroxidase"/>
    <property type="match status" value="1"/>
</dbReference>
<evidence type="ECO:0000256" key="2">
    <source>
        <dbReference type="ARBA" id="ARBA00022525"/>
    </source>
</evidence>
<dbReference type="PANTHER" id="PTHR11475">
    <property type="entry name" value="OXIDASE/PEROXIDASE"/>
    <property type="match status" value="1"/>
</dbReference>
<protein>
    <submittedName>
        <fullName evidence="7">Chorion peroxidase</fullName>
    </submittedName>
</protein>
<dbReference type="InterPro" id="IPR019791">
    <property type="entry name" value="Haem_peroxidase_animal"/>
</dbReference>
<dbReference type="PANTHER" id="PTHR11475:SF143">
    <property type="entry name" value="PUTATIVE-RELATED"/>
    <property type="match status" value="1"/>
</dbReference>
<dbReference type="InterPro" id="IPR037120">
    <property type="entry name" value="Haem_peroxidase_sf_animal"/>
</dbReference>
<keyword evidence="4" id="KW-0732">Signal</keyword>
<keyword evidence="6" id="KW-0472">Membrane</keyword>
<dbReference type="OrthoDB" id="823504at2759"/>
<evidence type="ECO:0000313" key="7">
    <source>
        <dbReference type="EMBL" id="GFT24140.1"/>
    </source>
</evidence>
<feature type="transmembrane region" description="Helical" evidence="6">
    <location>
        <begin position="36"/>
        <end position="56"/>
    </location>
</feature>
<comment type="subcellular location">
    <subcellularLocation>
        <location evidence="1">Secreted</location>
    </subcellularLocation>
</comment>
<dbReference type="Gene3D" id="1.10.640.10">
    <property type="entry name" value="Haem peroxidase domain superfamily, animal type"/>
    <property type="match status" value="1"/>
</dbReference>
<evidence type="ECO:0000256" key="4">
    <source>
        <dbReference type="ARBA" id="ARBA00022729"/>
    </source>
</evidence>
<keyword evidence="6" id="KW-0812">Transmembrane</keyword>
<dbReference type="GO" id="GO:0020037">
    <property type="term" value="F:heme binding"/>
    <property type="evidence" value="ECO:0007669"/>
    <property type="project" value="InterPro"/>
</dbReference>
<organism evidence="7 8">
    <name type="scientific">Nephila pilipes</name>
    <name type="common">Giant wood spider</name>
    <name type="synonym">Nephila maculata</name>
    <dbReference type="NCBI Taxonomy" id="299642"/>
    <lineage>
        <taxon>Eukaryota</taxon>
        <taxon>Metazoa</taxon>
        <taxon>Ecdysozoa</taxon>
        <taxon>Arthropoda</taxon>
        <taxon>Chelicerata</taxon>
        <taxon>Arachnida</taxon>
        <taxon>Araneae</taxon>
        <taxon>Araneomorphae</taxon>
        <taxon>Entelegynae</taxon>
        <taxon>Araneoidea</taxon>
        <taxon>Nephilidae</taxon>
        <taxon>Nephila</taxon>
    </lineage>
</organism>
<evidence type="ECO:0000313" key="8">
    <source>
        <dbReference type="Proteomes" id="UP000887013"/>
    </source>
</evidence>
<accession>A0A8X6NP66</accession>
<dbReference type="CDD" id="cd09823">
    <property type="entry name" value="peroxinectin_like"/>
    <property type="match status" value="1"/>
</dbReference>
<keyword evidence="5" id="KW-0479">Metal-binding</keyword>
<comment type="caution">
    <text evidence="7">The sequence shown here is derived from an EMBL/GenBank/DDBJ whole genome shotgun (WGS) entry which is preliminary data.</text>
</comment>
<keyword evidence="3 7" id="KW-0575">Peroxidase</keyword>
<keyword evidence="5" id="KW-0408">Iron</keyword>
<dbReference type="GO" id="GO:0046872">
    <property type="term" value="F:metal ion binding"/>
    <property type="evidence" value="ECO:0007669"/>
    <property type="project" value="UniProtKB-KW"/>
</dbReference>
<feature type="non-terminal residue" evidence="7">
    <location>
        <position position="1"/>
    </location>
</feature>
<dbReference type="EMBL" id="BMAW01060024">
    <property type="protein sequence ID" value="GFT24140.1"/>
    <property type="molecule type" value="Genomic_DNA"/>
</dbReference>
<dbReference type="AlphaFoldDB" id="A0A8X6NP66"/>
<dbReference type="FunFam" id="1.10.640.10:FF:000003">
    <property type="entry name" value="chorion peroxidase"/>
    <property type="match status" value="1"/>
</dbReference>
<evidence type="ECO:0000256" key="3">
    <source>
        <dbReference type="ARBA" id="ARBA00022559"/>
    </source>
</evidence>